<name>A0ACC4B2J9_POPAL</name>
<gene>
    <name evidence="1" type="ORF">D5086_026675</name>
</gene>
<proteinExistence type="predicted"/>
<organism evidence="1 2">
    <name type="scientific">Populus alba</name>
    <name type="common">White poplar</name>
    <dbReference type="NCBI Taxonomy" id="43335"/>
    <lineage>
        <taxon>Eukaryota</taxon>
        <taxon>Viridiplantae</taxon>
        <taxon>Streptophyta</taxon>
        <taxon>Embryophyta</taxon>
        <taxon>Tracheophyta</taxon>
        <taxon>Spermatophyta</taxon>
        <taxon>Magnoliopsida</taxon>
        <taxon>eudicotyledons</taxon>
        <taxon>Gunneridae</taxon>
        <taxon>Pentapetalae</taxon>
        <taxon>rosids</taxon>
        <taxon>fabids</taxon>
        <taxon>Malpighiales</taxon>
        <taxon>Salicaceae</taxon>
        <taxon>Saliceae</taxon>
        <taxon>Populus</taxon>
    </lineage>
</organism>
<sequence>MIEEKQFSFFPSNLSDLKKVEKLPLIVDWSIGRNKCETLEKNRMSNACQGQSKCHDPENGSGYICKCLDGYQGNPYLPNGCQNIDECTDATVNNNCTHICTNSQGNYTCSCPKGYHGDGRKNGEGCIRHRSLVIEVAVEGLRASAKHPWTNDESYVEETEDLLGESVETVRSEEMAGTSAGYHSLYIMQSQGDGR</sequence>
<keyword evidence="2" id="KW-1185">Reference proteome</keyword>
<protein>
    <submittedName>
        <fullName evidence="1">Uncharacterized protein</fullName>
    </submittedName>
</protein>
<accession>A0ACC4B2J9</accession>
<evidence type="ECO:0000313" key="1">
    <source>
        <dbReference type="EMBL" id="KAL3572771.1"/>
    </source>
</evidence>
<dbReference type="EMBL" id="RCHU02000014">
    <property type="protein sequence ID" value="KAL3572771.1"/>
    <property type="molecule type" value="Genomic_DNA"/>
</dbReference>
<comment type="caution">
    <text evidence="1">The sequence shown here is derived from an EMBL/GenBank/DDBJ whole genome shotgun (WGS) entry which is preliminary data.</text>
</comment>
<evidence type="ECO:0000313" key="2">
    <source>
        <dbReference type="Proteomes" id="UP000309997"/>
    </source>
</evidence>
<dbReference type="Proteomes" id="UP000309997">
    <property type="component" value="Unassembled WGS sequence"/>
</dbReference>
<reference evidence="1 2" key="1">
    <citation type="journal article" date="2024" name="Plant Biotechnol. J.">
        <title>Genome and CRISPR/Cas9 system of a widespread forest tree (Populus alba) in the world.</title>
        <authorList>
            <person name="Liu Y.J."/>
            <person name="Jiang P.F."/>
            <person name="Han X.M."/>
            <person name="Li X.Y."/>
            <person name="Wang H.M."/>
            <person name="Wang Y.J."/>
            <person name="Wang X.X."/>
            <person name="Zeng Q.Y."/>
        </authorList>
    </citation>
    <scope>NUCLEOTIDE SEQUENCE [LARGE SCALE GENOMIC DNA]</scope>
    <source>
        <strain evidence="2">cv. PAL-ZL1</strain>
    </source>
</reference>